<sequence length="122" mass="13701">MLDKILNSKNIIHKALDASWKRNEAIAQNIVNADTPGYKRKTVSFEEDLREAMESKDFKKSSVDKIEINVTEDNTNLSMRLDGNNVVIEAEVAALAKNTIQYNALTQLAGYSKLKMVIKEGK</sequence>
<comment type="function">
    <text evidence="5 6">Structural component of flagellum, the bacterial motility apparatus. Part of the rod structure of flagellar basal body.</text>
</comment>
<evidence type="ECO:0000313" key="7">
    <source>
        <dbReference type="EMBL" id="SHF60468.1"/>
    </source>
</evidence>
<accession>A0A1M5D0E6</accession>
<name>A0A1M5D0E6_9FIRM</name>
<dbReference type="EMBL" id="FQUY01000040">
    <property type="protein sequence ID" value="SHF60468.1"/>
    <property type="molecule type" value="Genomic_DNA"/>
</dbReference>
<evidence type="ECO:0000256" key="3">
    <source>
        <dbReference type="ARBA" id="ARBA00014376"/>
    </source>
</evidence>
<dbReference type="OrthoDB" id="9792068at2"/>
<keyword evidence="7" id="KW-0969">Cilium</keyword>
<keyword evidence="7" id="KW-0282">Flagellum</keyword>
<dbReference type="GO" id="GO:0071973">
    <property type="term" value="P:bacterial-type flagellum-dependent cell motility"/>
    <property type="evidence" value="ECO:0007669"/>
    <property type="project" value="InterPro"/>
</dbReference>
<organism evidence="7 8">
    <name type="scientific">Desulforamulus putei DSM 12395</name>
    <dbReference type="NCBI Taxonomy" id="1121429"/>
    <lineage>
        <taxon>Bacteria</taxon>
        <taxon>Bacillati</taxon>
        <taxon>Bacillota</taxon>
        <taxon>Clostridia</taxon>
        <taxon>Eubacteriales</taxon>
        <taxon>Peptococcaceae</taxon>
        <taxon>Desulforamulus</taxon>
    </lineage>
</organism>
<comment type="subunit">
    <text evidence="6">The basal body constitutes a major portion of the flagellar organelle and consists of a number of rings mounted on a central rod.</text>
</comment>
<evidence type="ECO:0000256" key="5">
    <source>
        <dbReference type="ARBA" id="ARBA00024934"/>
    </source>
</evidence>
<proteinExistence type="inferred from homology"/>
<gene>
    <name evidence="7" type="ORF">SAMN02745133_03074</name>
</gene>
<comment type="similarity">
    <text evidence="2 6">Belongs to the flagella basal body rod proteins family.</text>
</comment>
<dbReference type="STRING" id="1121429.SAMN02745133_03074"/>
<keyword evidence="8" id="KW-1185">Reference proteome</keyword>
<dbReference type="NCBIfam" id="TIGR01396">
    <property type="entry name" value="FlgB"/>
    <property type="match status" value="1"/>
</dbReference>
<evidence type="ECO:0000256" key="1">
    <source>
        <dbReference type="ARBA" id="ARBA00004117"/>
    </source>
</evidence>
<protein>
    <recommendedName>
        <fullName evidence="3 6">Flagellar basal body rod protein FlgB</fullName>
    </recommendedName>
</protein>
<dbReference type="AlphaFoldDB" id="A0A1M5D0E6"/>
<evidence type="ECO:0000256" key="2">
    <source>
        <dbReference type="ARBA" id="ARBA00009677"/>
    </source>
</evidence>
<evidence type="ECO:0000256" key="4">
    <source>
        <dbReference type="ARBA" id="ARBA00023143"/>
    </source>
</evidence>
<keyword evidence="4 6" id="KW-0975">Bacterial flagellum</keyword>
<dbReference type="InterPro" id="IPR006300">
    <property type="entry name" value="FlgB"/>
</dbReference>
<keyword evidence="7" id="KW-0966">Cell projection</keyword>
<evidence type="ECO:0000256" key="6">
    <source>
        <dbReference type="PIRNR" id="PIRNR002889"/>
    </source>
</evidence>
<comment type="subcellular location">
    <subcellularLocation>
        <location evidence="1 6">Bacterial flagellum basal body</location>
    </subcellularLocation>
</comment>
<dbReference type="Proteomes" id="UP000184148">
    <property type="component" value="Unassembled WGS sequence"/>
</dbReference>
<dbReference type="PIRSF" id="PIRSF002889">
    <property type="entry name" value="Rod_FlgB"/>
    <property type="match status" value="1"/>
</dbReference>
<reference evidence="8" key="1">
    <citation type="submission" date="2016-11" db="EMBL/GenBank/DDBJ databases">
        <authorList>
            <person name="Varghese N."/>
            <person name="Submissions S."/>
        </authorList>
    </citation>
    <scope>NUCLEOTIDE SEQUENCE [LARGE SCALE GENOMIC DNA]</scope>
    <source>
        <strain evidence="8">DSM 12395</strain>
    </source>
</reference>
<evidence type="ECO:0000313" key="8">
    <source>
        <dbReference type="Proteomes" id="UP000184148"/>
    </source>
</evidence>
<dbReference type="RefSeq" id="WP_073240223.1">
    <property type="nucleotide sequence ID" value="NZ_FQUY01000040.1"/>
</dbReference>
<dbReference type="GO" id="GO:0030694">
    <property type="term" value="C:bacterial-type flagellum basal body, rod"/>
    <property type="evidence" value="ECO:0007669"/>
    <property type="project" value="InterPro"/>
</dbReference>